<sequence>MCSGNFFIQEGAMATTAKISVTLDRSKMLNFNSSMYGPEFLERILEAVQSIAPESYQVQANFGSDIATVDVTTTEDVEEFPDITAIYAAIRETYEKWNHAVRQIDEEKLADLPFAKDQQLVKTEEHRGEGDASDRFVVIDIHYDDEGFIVYEIEKLDPAGKPIPDTREAVSLEHLEEIFKAAQ</sequence>
<dbReference type="EMBL" id="JATM01000003">
    <property type="protein sequence ID" value="OOL18386.1"/>
    <property type="molecule type" value="Genomic_DNA"/>
</dbReference>
<evidence type="ECO:0000313" key="1">
    <source>
        <dbReference type="EMBL" id="OOL18386.1"/>
    </source>
</evidence>
<protein>
    <submittedName>
        <fullName evidence="1">Uncharacterized protein</fullName>
    </submittedName>
</protein>
<reference evidence="1 2" key="1">
    <citation type="journal article" date="2016" name="PLoS ONE">
        <title>Whole-Genome Sequence Analysis of Bombella intestini LMG 28161T, a Novel Acetic Acid Bacterium Isolated from the Crop of a Red-Tailed Bumble Bee, Bombus lapidarius.</title>
        <authorList>
            <person name="Li L."/>
            <person name="Illeghems K."/>
            <person name="Van Kerrebroeck S."/>
            <person name="Borremans W."/>
            <person name="Cleenwerck I."/>
            <person name="Smagghe G."/>
            <person name="De Vuyst L."/>
            <person name="Vandamme P."/>
        </authorList>
    </citation>
    <scope>NUCLEOTIDE SEQUENCE [LARGE SCALE GENOMIC DNA]</scope>
    <source>
        <strain evidence="1 2">R-52487</strain>
    </source>
</reference>
<name>A0A1S8GPR6_9PROT</name>
<evidence type="ECO:0000313" key="2">
    <source>
        <dbReference type="Proteomes" id="UP000200980"/>
    </source>
</evidence>
<gene>
    <name evidence="1" type="ORF">AL01_06215</name>
</gene>
<comment type="caution">
    <text evidence="1">The sequence shown here is derived from an EMBL/GenBank/DDBJ whole genome shotgun (WGS) entry which is preliminary data.</text>
</comment>
<dbReference type="AlphaFoldDB" id="A0A1S8GPR6"/>
<accession>A0A1S8GPR6</accession>
<keyword evidence="2" id="KW-1185">Reference proteome</keyword>
<organism evidence="1 2">
    <name type="scientific">Bombella intestini</name>
    <dbReference type="NCBI Taxonomy" id="1539051"/>
    <lineage>
        <taxon>Bacteria</taxon>
        <taxon>Pseudomonadati</taxon>
        <taxon>Pseudomonadota</taxon>
        <taxon>Alphaproteobacteria</taxon>
        <taxon>Acetobacterales</taxon>
        <taxon>Acetobacteraceae</taxon>
        <taxon>Bombella</taxon>
    </lineage>
</organism>
<dbReference type="Proteomes" id="UP000200980">
    <property type="component" value="Unassembled WGS sequence"/>
</dbReference>
<proteinExistence type="predicted"/>